<reference evidence="3" key="1">
    <citation type="submission" date="2022-08" db="EMBL/GenBank/DDBJ databases">
        <authorList>
            <consortium name="DOE Joint Genome Institute"/>
            <person name="Min B."/>
            <person name="Riley R."/>
            <person name="Sierra-Patev S."/>
            <person name="Naranjo-Ortiz M."/>
            <person name="Looney B."/>
            <person name="Konkel Z."/>
            <person name="Slot J.C."/>
            <person name="Sakamoto Y."/>
            <person name="Steenwyk J.L."/>
            <person name="Rokas A."/>
            <person name="Carro J."/>
            <person name="Camarero S."/>
            <person name="Ferreira P."/>
            <person name="Molpeceres G."/>
            <person name="Ruiz-Duenas F.J."/>
            <person name="Serrano A."/>
            <person name="Henrissat B."/>
            <person name="Drula E."/>
            <person name="Hughes K.W."/>
            <person name="Mata J.L."/>
            <person name="Ishikawa N.K."/>
            <person name="Vargas-Isla R."/>
            <person name="Ushijima S."/>
            <person name="Smith C.A."/>
            <person name="Ahrendt S."/>
            <person name="Andreopoulos W."/>
            <person name="He G."/>
            <person name="Labutti K."/>
            <person name="Lipzen A."/>
            <person name="Ng V."/>
            <person name="Sandor L."/>
            <person name="Barry K."/>
            <person name="Martinez A.T."/>
            <person name="Xiao Y."/>
            <person name="Gibbons J.G."/>
            <person name="Terashima K."/>
            <person name="Hibbett D.S."/>
            <person name="Grigoriev I.V."/>
        </authorList>
    </citation>
    <scope>NUCLEOTIDE SEQUENCE</scope>
    <source>
        <strain evidence="3">TFB9207</strain>
    </source>
</reference>
<evidence type="ECO:0000313" key="4">
    <source>
        <dbReference type="Proteomes" id="UP001163846"/>
    </source>
</evidence>
<proteinExistence type="predicted"/>
<dbReference type="AlphaFoldDB" id="A0AA38UAR5"/>
<feature type="region of interest" description="Disordered" evidence="1">
    <location>
        <begin position="24"/>
        <end position="44"/>
    </location>
</feature>
<sequence length="418" mass="45594">MVYSHTILTAVFAVGVVSTVGAAPLPSDPGASARGSTGAVDIMTNSPLPPTRLVQGFTTTAEVDVPELDIIYEDESHEQPHHQPYQFVNHFGGERHDHQSEELEAGHPHFHHEEIEFKDRHPRFDDEEFGFDFEEHHHHHHPESRHEDGVEDLAIDVELDEHLSPDDQRFNDELGHVEYHALPLIHGGEHKPPVEVNPVLVSVPVDHQIQSLERRSPQSPKLSPTGVPSSPETKVATLLPRADDRVVQAVREYNLAALKKTEPDWGTQIQLAQGDPCKTRMYQRAKQIDQHLADLVAETMTEHWQKTYGGSGVSGTQLKSPAGLTTHSSSNSPTDSSLLSVHRRQLGSPKQGSTVPTPGAQVPSNGVVSSDPTGHSLSSGQPPHVSSGNTADSKHVGAPNAPIRRSTPSGPQFGDDLD</sequence>
<feature type="compositionally biased region" description="Low complexity" evidence="1">
    <location>
        <begin position="325"/>
        <end position="340"/>
    </location>
</feature>
<feature type="compositionally biased region" description="Polar residues" evidence="1">
    <location>
        <begin position="348"/>
        <end position="391"/>
    </location>
</feature>
<comment type="caution">
    <text evidence="3">The sequence shown here is derived from an EMBL/GenBank/DDBJ whole genome shotgun (WGS) entry which is preliminary data.</text>
</comment>
<evidence type="ECO:0000313" key="3">
    <source>
        <dbReference type="EMBL" id="KAJ3835606.1"/>
    </source>
</evidence>
<feature type="region of interest" description="Disordered" evidence="1">
    <location>
        <begin position="308"/>
        <end position="418"/>
    </location>
</feature>
<feature type="chain" id="PRO_5041366235" description="Secreted protein" evidence="2">
    <location>
        <begin position="23"/>
        <end position="418"/>
    </location>
</feature>
<evidence type="ECO:0000256" key="2">
    <source>
        <dbReference type="SAM" id="SignalP"/>
    </source>
</evidence>
<feature type="signal peptide" evidence="2">
    <location>
        <begin position="1"/>
        <end position="22"/>
    </location>
</feature>
<keyword evidence="2" id="KW-0732">Signal</keyword>
<dbReference type="EMBL" id="MU806395">
    <property type="protein sequence ID" value="KAJ3835606.1"/>
    <property type="molecule type" value="Genomic_DNA"/>
</dbReference>
<feature type="region of interest" description="Disordered" evidence="1">
    <location>
        <begin position="211"/>
        <end position="233"/>
    </location>
</feature>
<accession>A0AA38UAR5</accession>
<feature type="compositionally biased region" description="Polar residues" evidence="1">
    <location>
        <begin position="217"/>
        <end position="232"/>
    </location>
</feature>
<evidence type="ECO:0000256" key="1">
    <source>
        <dbReference type="SAM" id="MobiDB-lite"/>
    </source>
</evidence>
<name>A0AA38UAR5_9AGAR</name>
<protein>
    <recommendedName>
        <fullName evidence="5">Secreted protein</fullName>
    </recommendedName>
</protein>
<dbReference type="Proteomes" id="UP001163846">
    <property type="component" value="Unassembled WGS sequence"/>
</dbReference>
<gene>
    <name evidence="3" type="ORF">F5878DRAFT_627462</name>
</gene>
<keyword evidence="4" id="KW-1185">Reference proteome</keyword>
<organism evidence="3 4">
    <name type="scientific">Lentinula raphanica</name>
    <dbReference type="NCBI Taxonomy" id="153919"/>
    <lineage>
        <taxon>Eukaryota</taxon>
        <taxon>Fungi</taxon>
        <taxon>Dikarya</taxon>
        <taxon>Basidiomycota</taxon>
        <taxon>Agaricomycotina</taxon>
        <taxon>Agaricomycetes</taxon>
        <taxon>Agaricomycetidae</taxon>
        <taxon>Agaricales</taxon>
        <taxon>Marasmiineae</taxon>
        <taxon>Omphalotaceae</taxon>
        <taxon>Lentinula</taxon>
    </lineage>
</organism>
<evidence type="ECO:0008006" key="5">
    <source>
        <dbReference type="Google" id="ProtNLM"/>
    </source>
</evidence>